<dbReference type="AlphaFoldDB" id="A0A7Y9DZN0"/>
<comment type="caution">
    <text evidence="1">The sequence shown here is derived from an EMBL/GenBank/DDBJ whole genome shotgun (WGS) entry which is preliminary data.</text>
</comment>
<gene>
    <name evidence="1" type="ORF">BJ983_004565</name>
</gene>
<dbReference type="RefSeq" id="WP_179795904.1">
    <property type="nucleotide sequence ID" value="NZ_BAABHP010000029.1"/>
</dbReference>
<keyword evidence="2" id="KW-1185">Reference proteome</keyword>
<dbReference type="GO" id="GO:0003677">
    <property type="term" value="F:DNA binding"/>
    <property type="evidence" value="ECO:0007669"/>
    <property type="project" value="UniProtKB-KW"/>
</dbReference>
<evidence type="ECO:0000313" key="1">
    <source>
        <dbReference type="EMBL" id="NYD38463.1"/>
    </source>
</evidence>
<sequence length="80" mass="8270">MADLIAEFLQAVDGAGERVIPESALAGGVAEDQQAQFDAFLAQLEAAGLIADVSPADVGRRFVHVAVTDAGRRYVADQGA</sequence>
<name>A0A7Y9DZN0_9PSEU</name>
<organism evidence="1 2">
    <name type="scientific">Actinomycetospora corticicola</name>
    <dbReference type="NCBI Taxonomy" id="663602"/>
    <lineage>
        <taxon>Bacteria</taxon>
        <taxon>Bacillati</taxon>
        <taxon>Actinomycetota</taxon>
        <taxon>Actinomycetes</taxon>
        <taxon>Pseudonocardiales</taxon>
        <taxon>Pseudonocardiaceae</taxon>
        <taxon>Actinomycetospora</taxon>
    </lineage>
</organism>
<proteinExistence type="predicted"/>
<accession>A0A7Y9DZN0</accession>
<evidence type="ECO:0000313" key="2">
    <source>
        <dbReference type="Proteomes" id="UP000535890"/>
    </source>
</evidence>
<dbReference type="Proteomes" id="UP000535890">
    <property type="component" value="Unassembled WGS sequence"/>
</dbReference>
<reference evidence="1 2" key="1">
    <citation type="submission" date="2020-07" db="EMBL/GenBank/DDBJ databases">
        <title>Sequencing the genomes of 1000 actinobacteria strains.</title>
        <authorList>
            <person name="Klenk H.-P."/>
        </authorList>
    </citation>
    <scope>NUCLEOTIDE SEQUENCE [LARGE SCALE GENOMIC DNA]</scope>
    <source>
        <strain evidence="1 2">DSM 45772</strain>
    </source>
</reference>
<dbReference type="EMBL" id="JACCBN010000001">
    <property type="protein sequence ID" value="NYD38463.1"/>
    <property type="molecule type" value="Genomic_DNA"/>
</dbReference>
<protein>
    <submittedName>
        <fullName evidence="1">DNA-binding MarR family transcriptional regulator</fullName>
    </submittedName>
</protein>
<keyword evidence="1" id="KW-0238">DNA-binding</keyword>